<evidence type="ECO:0000313" key="1">
    <source>
        <dbReference type="EMBL" id="GAA4876285.1"/>
    </source>
</evidence>
<dbReference type="SUPFAM" id="SSF53474">
    <property type="entry name" value="alpha/beta-Hydrolases"/>
    <property type="match status" value="1"/>
</dbReference>
<dbReference type="Proteomes" id="UP001499988">
    <property type="component" value="Unassembled WGS sequence"/>
</dbReference>
<accession>A0ABP9EGH5</accession>
<dbReference type="EMBL" id="BAABJZ010000008">
    <property type="protein sequence ID" value="GAA4876285.1"/>
    <property type="molecule type" value="Genomic_DNA"/>
</dbReference>
<keyword evidence="2" id="KW-1185">Reference proteome</keyword>
<protein>
    <submittedName>
        <fullName evidence="1">Uncharacterized protein</fullName>
    </submittedName>
</protein>
<comment type="caution">
    <text evidence="1">The sequence shown here is derived from an EMBL/GenBank/DDBJ whole genome shotgun (WGS) entry which is preliminary data.</text>
</comment>
<organism evidence="1 2">
    <name type="scientific">Ferrimonas pelagia</name>
    <dbReference type="NCBI Taxonomy" id="1177826"/>
    <lineage>
        <taxon>Bacteria</taxon>
        <taxon>Pseudomonadati</taxon>
        <taxon>Pseudomonadota</taxon>
        <taxon>Gammaproteobacteria</taxon>
        <taxon>Alteromonadales</taxon>
        <taxon>Ferrimonadaceae</taxon>
        <taxon>Ferrimonas</taxon>
    </lineage>
</organism>
<reference evidence="2" key="1">
    <citation type="journal article" date="2019" name="Int. J. Syst. Evol. Microbiol.">
        <title>The Global Catalogue of Microorganisms (GCM) 10K type strain sequencing project: providing services to taxonomists for standard genome sequencing and annotation.</title>
        <authorList>
            <consortium name="The Broad Institute Genomics Platform"/>
            <consortium name="The Broad Institute Genome Sequencing Center for Infectious Disease"/>
            <person name="Wu L."/>
            <person name="Ma J."/>
        </authorList>
    </citation>
    <scope>NUCLEOTIDE SEQUENCE [LARGE SCALE GENOMIC DNA]</scope>
    <source>
        <strain evidence="2">JCM 18401</strain>
    </source>
</reference>
<proteinExistence type="predicted"/>
<evidence type="ECO:0000313" key="2">
    <source>
        <dbReference type="Proteomes" id="UP001499988"/>
    </source>
</evidence>
<dbReference type="Gene3D" id="3.40.50.1820">
    <property type="entry name" value="alpha/beta hydrolase"/>
    <property type="match status" value="1"/>
</dbReference>
<dbReference type="InterPro" id="IPR029058">
    <property type="entry name" value="AB_hydrolase_fold"/>
</dbReference>
<sequence>MHYFNEKELKIPTLYIMGENDHMFLKPVKAIAAKHRHAKLQVIDDCGHVCNVEKSEQFNRHSLDFLERQSAPKTTKIP</sequence>
<gene>
    <name evidence="1" type="ORF">GCM10023333_06920</name>
</gene>
<name>A0ABP9EGH5_9GAMM</name>